<name>A0AA88ACY5_FICCA</name>
<gene>
    <name evidence="3" type="ORF">TIFTF001_020081</name>
</gene>
<keyword evidence="2" id="KW-1133">Transmembrane helix</keyword>
<keyword evidence="2" id="KW-0812">Transmembrane</keyword>
<dbReference type="EMBL" id="BTGU01000035">
    <property type="protein sequence ID" value="GMN50927.1"/>
    <property type="molecule type" value="Genomic_DNA"/>
</dbReference>
<dbReference type="Proteomes" id="UP001187192">
    <property type="component" value="Unassembled WGS sequence"/>
</dbReference>
<proteinExistence type="predicted"/>
<protein>
    <submittedName>
        <fullName evidence="3">Uncharacterized protein</fullName>
    </submittedName>
</protein>
<keyword evidence="2" id="KW-0472">Membrane</keyword>
<evidence type="ECO:0000313" key="3">
    <source>
        <dbReference type="EMBL" id="GMN50927.1"/>
    </source>
</evidence>
<evidence type="ECO:0000313" key="4">
    <source>
        <dbReference type="Proteomes" id="UP001187192"/>
    </source>
</evidence>
<keyword evidence="4" id="KW-1185">Reference proteome</keyword>
<feature type="compositionally biased region" description="Basic and acidic residues" evidence="1">
    <location>
        <begin position="8"/>
        <end position="18"/>
    </location>
</feature>
<reference evidence="3" key="1">
    <citation type="submission" date="2023-07" db="EMBL/GenBank/DDBJ databases">
        <title>draft genome sequence of fig (Ficus carica).</title>
        <authorList>
            <person name="Takahashi T."/>
            <person name="Nishimura K."/>
        </authorList>
    </citation>
    <scope>NUCLEOTIDE SEQUENCE</scope>
</reference>
<comment type="caution">
    <text evidence="3">The sequence shown here is derived from an EMBL/GenBank/DDBJ whole genome shotgun (WGS) entry which is preliminary data.</text>
</comment>
<feature type="transmembrane region" description="Helical" evidence="2">
    <location>
        <begin position="50"/>
        <end position="70"/>
    </location>
</feature>
<sequence>MKAINDANSRRIQQERSIQKSYSDVPGREKIGAGDQRPGFQREGSQRFRFFFFFFFFFFFLFEAGEAFLWSD</sequence>
<evidence type="ECO:0000256" key="1">
    <source>
        <dbReference type="SAM" id="MobiDB-lite"/>
    </source>
</evidence>
<dbReference type="AlphaFoldDB" id="A0AA88ACY5"/>
<organism evidence="3 4">
    <name type="scientific">Ficus carica</name>
    <name type="common">Common fig</name>
    <dbReference type="NCBI Taxonomy" id="3494"/>
    <lineage>
        <taxon>Eukaryota</taxon>
        <taxon>Viridiplantae</taxon>
        <taxon>Streptophyta</taxon>
        <taxon>Embryophyta</taxon>
        <taxon>Tracheophyta</taxon>
        <taxon>Spermatophyta</taxon>
        <taxon>Magnoliopsida</taxon>
        <taxon>eudicotyledons</taxon>
        <taxon>Gunneridae</taxon>
        <taxon>Pentapetalae</taxon>
        <taxon>rosids</taxon>
        <taxon>fabids</taxon>
        <taxon>Rosales</taxon>
        <taxon>Moraceae</taxon>
        <taxon>Ficeae</taxon>
        <taxon>Ficus</taxon>
    </lineage>
</organism>
<feature type="region of interest" description="Disordered" evidence="1">
    <location>
        <begin position="1"/>
        <end position="39"/>
    </location>
</feature>
<accession>A0AA88ACY5</accession>
<evidence type="ECO:0000256" key="2">
    <source>
        <dbReference type="SAM" id="Phobius"/>
    </source>
</evidence>